<proteinExistence type="predicted"/>
<reference evidence="1 2" key="1">
    <citation type="journal article" date="2021" name="Nat. Commun.">
        <title>Genetic determinants of endophytism in the Arabidopsis root mycobiome.</title>
        <authorList>
            <person name="Mesny F."/>
            <person name="Miyauchi S."/>
            <person name="Thiergart T."/>
            <person name="Pickel B."/>
            <person name="Atanasova L."/>
            <person name="Karlsson M."/>
            <person name="Huettel B."/>
            <person name="Barry K.W."/>
            <person name="Haridas S."/>
            <person name="Chen C."/>
            <person name="Bauer D."/>
            <person name="Andreopoulos W."/>
            <person name="Pangilinan J."/>
            <person name="LaButti K."/>
            <person name="Riley R."/>
            <person name="Lipzen A."/>
            <person name="Clum A."/>
            <person name="Drula E."/>
            <person name="Henrissat B."/>
            <person name="Kohler A."/>
            <person name="Grigoriev I.V."/>
            <person name="Martin F.M."/>
            <person name="Hacquard S."/>
        </authorList>
    </citation>
    <scope>NUCLEOTIDE SEQUENCE [LARGE SCALE GENOMIC DNA]</scope>
    <source>
        <strain evidence="1 2">MPI-SDFR-AT-0079</strain>
    </source>
</reference>
<dbReference type="EMBL" id="JAGIZQ010000005">
    <property type="protein sequence ID" value="KAH6628123.1"/>
    <property type="molecule type" value="Genomic_DNA"/>
</dbReference>
<organism evidence="1 2">
    <name type="scientific">Chaetomium tenue</name>
    <dbReference type="NCBI Taxonomy" id="1854479"/>
    <lineage>
        <taxon>Eukaryota</taxon>
        <taxon>Fungi</taxon>
        <taxon>Dikarya</taxon>
        <taxon>Ascomycota</taxon>
        <taxon>Pezizomycotina</taxon>
        <taxon>Sordariomycetes</taxon>
        <taxon>Sordariomycetidae</taxon>
        <taxon>Sordariales</taxon>
        <taxon>Chaetomiaceae</taxon>
        <taxon>Chaetomium</taxon>
    </lineage>
</organism>
<evidence type="ECO:0000313" key="1">
    <source>
        <dbReference type="EMBL" id="KAH6628123.1"/>
    </source>
</evidence>
<sequence>MRNGRRKVCYQRNRKVLQHSKPRASNTLVDALSSLRLDSPIEPHKPKAQTSGFPRLQRAFERNVKPADLRRLMRQLKRRTPKHQTASANISSRIAAVLGQVLDDHRRSGVSRSQAYEPRNPSDTARLIDSMAGNRGKPFRQDPSFRNGPPRADTVNGISFTKLIAFRDQMRREQRHAVPRRMGYAVQEQDPGLLMQGQAPNQNVNRMAVDFPRPFGHQPLDYTLGNMRL</sequence>
<protein>
    <submittedName>
        <fullName evidence="1">Uncharacterized protein</fullName>
    </submittedName>
</protein>
<comment type="caution">
    <text evidence="1">The sequence shown here is derived from an EMBL/GenBank/DDBJ whole genome shotgun (WGS) entry which is preliminary data.</text>
</comment>
<dbReference type="Proteomes" id="UP000724584">
    <property type="component" value="Unassembled WGS sequence"/>
</dbReference>
<keyword evidence="2" id="KW-1185">Reference proteome</keyword>
<name>A0ACB7P281_9PEZI</name>
<evidence type="ECO:0000313" key="2">
    <source>
        <dbReference type="Proteomes" id="UP000724584"/>
    </source>
</evidence>
<gene>
    <name evidence="1" type="ORF">F5144DRAFT_613855</name>
</gene>
<accession>A0ACB7P281</accession>